<dbReference type="SUPFAM" id="SSF52540">
    <property type="entry name" value="P-loop containing nucleoside triphosphate hydrolases"/>
    <property type="match status" value="1"/>
</dbReference>
<evidence type="ECO:0000313" key="2">
    <source>
        <dbReference type="Proteomes" id="UP000219467"/>
    </source>
</evidence>
<dbReference type="EMBL" id="OAOQ01000023">
    <property type="protein sequence ID" value="SNX74564.1"/>
    <property type="molecule type" value="Genomic_DNA"/>
</dbReference>
<gene>
    <name evidence="1" type="ORF">SAMN05878503_12342</name>
</gene>
<sequence>MVRPGFGVMKNGWDRTQEAFLSIANFIGTHLLPFTNPRVVCPPGRVVCAGRPNIVVTTPMRSGTHILIDLILNNMPAYRRSPLYIDLDQCAKQEGPENDLVGRITPEAGYVIKTHMPINTPAGMADDPRILRILETAGAILTVRRSRDSVCRSLARWHGLQPDEALAIYGPSYDRFWEFWADRGTIGIDFDDLFRPDRMAAVLDDLCARVGVRRAQTLVPPPSGSNRAALHARKAITRLAGRHAPRIDTTIHTLKG</sequence>
<evidence type="ECO:0008006" key="3">
    <source>
        <dbReference type="Google" id="ProtNLM"/>
    </source>
</evidence>
<dbReference type="AlphaFoldDB" id="A0A285D411"/>
<dbReference type="Proteomes" id="UP000219467">
    <property type="component" value="Unassembled WGS sequence"/>
</dbReference>
<name>A0A285D411_9RHOB</name>
<proteinExistence type="predicted"/>
<accession>A0A285D411</accession>
<protein>
    <recommendedName>
        <fullName evidence="3">Sulfotransferase family protein</fullName>
    </recommendedName>
</protein>
<dbReference type="InterPro" id="IPR027417">
    <property type="entry name" value="P-loop_NTPase"/>
</dbReference>
<keyword evidence="2" id="KW-1185">Reference proteome</keyword>
<organism evidence="1 2">
    <name type="scientific">Cereibacter ovatus</name>
    <dbReference type="NCBI Taxonomy" id="439529"/>
    <lineage>
        <taxon>Bacteria</taxon>
        <taxon>Pseudomonadati</taxon>
        <taxon>Pseudomonadota</taxon>
        <taxon>Alphaproteobacteria</taxon>
        <taxon>Rhodobacterales</taxon>
        <taxon>Paracoccaceae</taxon>
        <taxon>Cereibacter</taxon>
    </lineage>
</organism>
<reference evidence="2" key="1">
    <citation type="submission" date="2017-08" db="EMBL/GenBank/DDBJ databases">
        <authorList>
            <person name="Varghese N."/>
            <person name="Submissions S."/>
        </authorList>
    </citation>
    <scope>NUCLEOTIDE SEQUENCE [LARGE SCALE GENOMIC DNA]</scope>
    <source>
        <strain evidence="2">JA234</strain>
    </source>
</reference>
<evidence type="ECO:0000313" key="1">
    <source>
        <dbReference type="EMBL" id="SNX74564.1"/>
    </source>
</evidence>